<proteinExistence type="predicted"/>
<dbReference type="PANTHER" id="PTHR24006">
    <property type="entry name" value="UBIQUITIN CARBOXYL-TERMINAL HYDROLASE"/>
    <property type="match status" value="1"/>
</dbReference>
<dbReference type="FunFam" id="3.90.70.10:FF:000167">
    <property type="entry name" value="Ubiquitin specific peptidase 18"/>
    <property type="match status" value="1"/>
</dbReference>
<accession>A0AAV6FXD9</accession>
<organism evidence="2 3">
    <name type="scientific">Alosa alosa</name>
    <name type="common">allis shad</name>
    <dbReference type="NCBI Taxonomy" id="278164"/>
    <lineage>
        <taxon>Eukaryota</taxon>
        <taxon>Metazoa</taxon>
        <taxon>Chordata</taxon>
        <taxon>Craniata</taxon>
        <taxon>Vertebrata</taxon>
        <taxon>Euteleostomi</taxon>
        <taxon>Actinopterygii</taxon>
        <taxon>Neopterygii</taxon>
        <taxon>Teleostei</taxon>
        <taxon>Clupei</taxon>
        <taxon>Clupeiformes</taxon>
        <taxon>Clupeoidei</taxon>
        <taxon>Clupeidae</taxon>
        <taxon>Alosa</taxon>
    </lineage>
</organism>
<dbReference type="PROSITE" id="PS00973">
    <property type="entry name" value="USP_2"/>
    <property type="match status" value="1"/>
</dbReference>
<dbReference type="GO" id="GO:0005829">
    <property type="term" value="C:cytosol"/>
    <property type="evidence" value="ECO:0007669"/>
    <property type="project" value="TreeGrafter"/>
</dbReference>
<evidence type="ECO:0000313" key="2">
    <source>
        <dbReference type="EMBL" id="KAG5267405.1"/>
    </source>
</evidence>
<sequence length="341" mass="39249">MSRLSYLGKQLSRPTRRDYVSSIRGLRNFGLSCCVNALLQSISATEELLKLLDRWNPSGNYEERNNVPLLLRKTLHSMQGESPQPAPHCEFLDCLDRNSIPRNVQHDADEVFLSILNLILQKMTDTQLKEEILELYKVKVEGHVVCSECTFNHKVNSYMLSLPLPLQKGQNNLEDCIQKFFRQQELSGEDKCYCERCGEKQRSTQGFKLCSLPQILCIHLKRFRYKGGFTQKLHCKVTFPDTLNFSSILDPDCISDVFKKDDSPYSLYAVVVHSGTAMFGHYTAYIQPPGEQTWYYANDSRVRQVNWDEVQSSFGGQNDGDTAYMLLYRRQKTSEDQGYSV</sequence>
<dbReference type="GO" id="GO:0004843">
    <property type="term" value="F:cysteine-type deubiquitinase activity"/>
    <property type="evidence" value="ECO:0007669"/>
    <property type="project" value="InterPro"/>
</dbReference>
<dbReference type="GO" id="GO:0016579">
    <property type="term" value="P:protein deubiquitination"/>
    <property type="evidence" value="ECO:0007669"/>
    <property type="project" value="InterPro"/>
</dbReference>
<dbReference type="GO" id="GO:0005634">
    <property type="term" value="C:nucleus"/>
    <property type="evidence" value="ECO:0007669"/>
    <property type="project" value="TreeGrafter"/>
</dbReference>
<gene>
    <name evidence="2" type="ORF">AALO_G00221370</name>
</gene>
<name>A0AAV6FXD9_9TELE</name>
<dbReference type="AlphaFoldDB" id="A0AAV6FXD9"/>
<keyword evidence="3" id="KW-1185">Reference proteome</keyword>
<dbReference type="Pfam" id="PF00443">
    <property type="entry name" value="UCH"/>
    <property type="match status" value="1"/>
</dbReference>
<dbReference type="InterPro" id="IPR001394">
    <property type="entry name" value="Peptidase_C19_UCH"/>
</dbReference>
<evidence type="ECO:0000259" key="1">
    <source>
        <dbReference type="PROSITE" id="PS50235"/>
    </source>
</evidence>
<evidence type="ECO:0000313" key="3">
    <source>
        <dbReference type="Proteomes" id="UP000823561"/>
    </source>
</evidence>
<dbReference type="PANTHER" id="PTHR24006:SF796">
    <property type="entry name" value="UBL CARBOXYL-TERMINAL HYDROLASE 18-RELATED"/>
    <property type="match status" value="1"/>
</dbReference>
<dbReference type="InterPro" id="IPR050164">
    <property type="entry name" value="Peptidase_C19"/>
</dbReference>
<reference evidence="2 3" key="1">
    <citation type="submission" date="2020-10" db="EMBL/GenBank/DDBJ databases">
        <title>Chromosome-scale genome assembly of the Allis shad, Alosa alosa.</title>
        <authorList>
            <person name="Margot Z."/>
            <person name="Christophe K."/>
            <person name="Cabau C."/>
            <person name="Louis A."/>
            <person name="Berthelot C."/>
            <person name="Parey E."/>
            <person name="Roest Crollius H."/>
            <person name="Montfort J."/>
            <person name="Robinson-Rechavi M."/>
            <person name="Bucao C."/>
            <person name="Bouchez O."/>
            <person name="Gislard M."/>
            <person name="Lluch J."/>
            <person name="Milhes M."/>
            <person name="Lampietro C."/>
            <person name="Lopez Roques C."/>
            <person name="Donnadieu C."/>
            <person name="Braasch I."/>
            <person name="Desvignes T."/>
            <person name="Postlethwait J."/>
            <person name="Bobe J."/>
            <person name="Guiguen Y."/>
        </authorList>
    </citation>
    <scope>NUCLEOTIDE SEQUENCE [LARGE SCALE GENOMIC DNA]</scope>
    <source>
        <strain evidence="2">M-15738</strain>
        <tissue evidence="2">Blood</tissue>
    </source>
</reference>
<dbReference type="CDD" id="cd02257">
    <property type="entry name" value="Peptidase_C19"/>
    <property type="match status" value="1"/>
</dbReference>
<dbReference type="Proteomes" id="UP000823561">
    <property type="component" value="Chromosome 17"/>
</dbReference>
<dbReference type="InterPro" id="IPR028889">
    <property type="entry name" value="USP"/>
</dbReference>
<dbReference type="SUPFAM" id="SSF54001">
    <property type="entry name" value="Cysteine proteinases"/>
    <property type="match status" value="1"/>
</dbReference>
<feature type="domain" description="USP" evidence="1">
    <location>
        <begin position="24"/>
        <end position="331"/>
    </location>
</feature>
<dbReference type="PROSITE" id="PS50235">
    <property type="entry name" value="USP_3"/>
    <property type="match status" value="1"/>
</dbReference>
<protein>
    <recommendedName>
        <fullName evidence="1">USP domain-containing protein</fullName>
    </recommendedName>
</protein>
<dbReference type="EMBL" id="JADWDJ010000017">
    <property type="protein sequence ID" value="KAG5267405.1"/>
    <property type="molecule type" value="Genomic_DNA"/>
</dbReference>
<comment type="caution">
    <text evidence="2">The sequence shown here is derived from an EMBL/GenBank/DDBJ whole genome shotgun (WGS) entry which is preliminary data.</text>
</comment>
<dbReference type="InterPro" id="IPR018200">
    <property type="entry name" value="USP_CS"/>
</dbReference>
<dbReference type="InterPro" id="IPR038765">
    <property type="entry name" value="Papain-like_cys_pep_sf"/>
</dbReference>
<dbReference type="Gene3D" id="3.90.70.10">
    <property type="entry name" value="Cysteine proteinases"/>
    <property type="match status" value="1"/>
</dbReference>